<gene>
    <name evidence="1" type="ORF">MUN82_08395</name>
</gene>
<keyword evidence="1" id="KW-0436">Ligase</keyword>
<dbReference type="KEGG" id="haei:MUN82_08395"/>
<dbReference type="GO" id="GO:0016874">
    <property type="term" value="F:ligase activity"/>
    <property type="evidence" value="ECO:0007669"/>
    <property type="project" value="UniProtKB-KW"/>
</dbReference>
<sequence length="183" mass="20584">MPPTKPLYLVALLLPEPALSEVWALKQEVHQRTGSRNAVRLPPHITLIPPLRQSPNFEQKARQALAAFAATQQPCRVGVRDFAWFGNRTLFVRVSDDAEVRALHADLQTWCAAQLPEVPRETRPFTPHITLTTRDLPPEQVAELQALFAARSYAATFQIEALQLFCHDGQQWQLVQTFALTAA</sequence>
<evidence type="ECO:0000313" key="1">
    <source>
        <dbReference type="EMBL" id="UOR07107.1"/>
    </source>
</evidence>
<proteinExistence type="predicted"/>
<dbReference type="Proteomes" id="UP000829925">
    <property type="component" value="Chromosome"/>
</dbReference>
<dbReference type="RefSeq" id="WP_245096607.1">
    <property type="nucleotide sequence ID" value="NZ_CP095053.1"/>
</dbReference>
<name>A0A8T9SZQ9_9BACT</name>
<dbReference type="PANTHER" id="PTHR40037">
    <property type="entry name" value="PHOSPHOESTERASE YJCG-RELATED"/>
    <property type="match status" value="1"/>
</dbReference>
<evidence type="ECO:0000313" key="2">
    <source>
        <dbReference type="Proteomes" id="UP000829925"/>
    </source>
</evidence>
<reference evidence="1 2" key="1">
    <citation type="submission" date="2022-04" db="EMBL/GenBank/DDBJ databases">
        <title>Hymenobacter sp. isolated from the air.</title>
        <authorList>
            <person name="Won M."/>
            <person name="Lee C.-M."/>
            <person name="Woen H.-Y."/>
            <person name="Kwon S.-W."/>
        </authorList>
    </citation>
    <scope>NUCLEOTIDE SEQUENCE [LARGE SCALE GENOMIC DNA]</scope>
    <source>
        <strain evidence="2">5413 J-13</strain>
    </source>
</reference>
<dbReference type="Pfam" id="PF13563">
    <property type="entry name" value="2_5_RNA_ligase2"/>
    <property type="match status" value="1"/>
</dbReference>
<protein>
    <submittedName>
        <fullName evidence="1">2'-5' RNA ligase family protein</fullName>
    </submittedName>
</protein>
<dbReference type="InterPro" id="IPR050580">
    <property type="entry name" value="2H_phosphoesterase_YjcG-like"/>
</dbReference>
<dbReference type="SUPFAM" id="SSF55144">
    <property type="entry name" value="LigT-like"/>
    <property type="match status" value="1"/>
</dbReference>
<dbReference type="EMBL" id="CP095053">
    <property type="protein sequence ID" value="UOR07107.1"/>
    <property type="molecule type" value="Genomic_DNA"/>
</dbReference>
<organism evidence="1 2">
    <name type="scientific">Hymenobacter aerilatus</name>
    <dbReference type="NCBI Taxonomy" id="2932251"/>
    <lineage>
        <taxon>Bacteria</taxon>
        <taxon>Pseudomonadati</taxon>
        <taxon>Bacteroidota</taxon>
        <taxon>Cytophagia</taxon>
        <taxon>Cytophagales</taxon>
        <taxon>Hymenobacteraceae</taxon>
        <taxon>Hymenobacter</taxon>
    </lineage>
</organism>
<dbReference type="InterPro" id="IPR009097">
    <property type="entry name" value="Cyclic_Pdiesterase"/>
</dbReference>
<accession>A0A8T9SZQ9</accession>
<dbReference type="PANTHER" id="PTHR40037:SF1">
    <property type="entry name" value="PHOSPHOESTERASE SAOUHSC_00951-RELATED"/>
    <property type="match status" value="1"/>
</dbReference>
<dbReference type="Gene3D" id="3.90.1140.10">
    <property type="entry name" value="Cyclic phosphodiesterase"/>
    <property type="match status" value="1"/>
</dbReference>
<dbReference type="AlphaFoldDB" id="A0A8T9SZQ9"/>
<keyword evidence="2" id="KW-1185">Reference proteome</keyword>